<feature type="DNA-binding region" description="H-T-H motif" evidence="4">
    <location>
        <begin position="32"/>
        <end position="51"/>
    </location>
</feature>
<dbReference type="PROSITE" id="PS50977">
    <property type="entry name" value="HTH_TETR_2"/>
    <property type="match status" value="1"/>
</dbReference>
<dbReference type="InterPro" id="IPR011075">
    <property type="entry name" value="TetR_C"/>
</dbReference>
<evidence type="ECO:0000256" key="2">
    <source>
        <dbReference type="ARBA" id="ARBA00023125"/>
    </source>
</evidence>
<feature type="chain" id="PRO_5047408687" evidence="5">
    <location>
        <begin position="24"/>
        <end position="189"/>
    </location>
</feature>
<keyword evidence="1" id="KW-0805">Transcription regulation</keyword>
<dbReference type="PRINTS" id="PR00455">
    <property type="entry name" value="HTHTETR"/>
</dbReference>
<dbReference type="EMBL" id="JAGTUF010000006">
    <property type="protein sequence ID" value="MBR9971868.1"/>
    <property type="molecule type" value="Genomic_DNA"/>
</dbReference>
<keyword evidence="5" id="KW-0732">Signal</keyword>
<accession>A0ABS5IDT8</accession>
<dbReference type="PANTHER" id="PTHR30055:SF148">
    <property type="entry name" value="TETR-FAMILY TRANSCRIPTIONAL REGULATOR"/>
    <property type="match status" value="1"/>
</dbReference>
<dbReference type="InterPro" id="IPR036271">
    <property type="entry name" value="Tet_transcr_reg_TetR-rel_C_sf"/>
</dbReference>
<dbReference type="InterPro" id="IPR009057">
    <property type="entry name" value="Homeodomain-like_sf"/>
</dbReference>
<keyword evidence="2 4" id="KW-0238">DNA-binding</keyword>
<evidence type="ECO:0000256" key="1">
    <source>
        <dbReference type="ARBA" id="ARBA00023015"/>
    </source>
</evidence>
<dbReference type="InterPro" id="IPR001647">
    <property type="entry name" value="HTH_TetR"/>
</dbReference>
<evidence type="ECO:0000259" key="6">
    <source>
        <dbReference type="PROSITE" id="PS50977"/>
    </source>
</evidence>
<sequence length="189" mass="19698">MADPARRSSVKQTAILSAAAALAAEVGYAAVTIEAIAARAGVGKQTIYRWWPSKAALFVDVYDQLVVVTTDDAGMVSAPRQVRAILEQVFALYAATPAATILAGLIADAQHDPAARHAVLHGLIGGRGPVLATPLARARAQGGLPADFDVDWAAEMVVALIWKRVLSDGALDQAFIDRILASVFAAVAS</sequence>
<gene>
    <name evidence="7" type="ORF">KEC16_09080</name>
</gene>
<keyword evidence="8" id="KW-1185">Reference proteome</keyword>
<protein>
    <submittedName>
        <fullName evidence="7">TetR/AcrR family transcriptional regulator</fullName>
    </submittedName>
</protein>
<name>A0ABS5IDT8_9PROT</name>
<feature type="signal peptide" evidence="5">
    <location>
        <begin position="1"/>
        <end position="23"/>
    </location>
</feature>
<dbReference type="SUPFAM" id="SSF46689">
    <property type="entry name" value="Homeodomain-like"/>
    <property type="match status" value="1"/>
</dbReference>
<proteinExistence type="predicted"/>
<dbReference type="InterPro" id="IPR050109">
    <property type="entry name" value="HTH-type_TetR-like_transc_reg"/>
</dbReference>
<evidence type="ECO:0000313" key="8">
    <source>
        <dbReference type="Proteomes" id="UP000680714"/>
    </source>
</evidence>
<evidence type="ECO:0000313" key="7">
    <source>
        <dbReference type="EMBL" id="MBR9971868.1"/>
    </source>
</evidence>
<organism evidence="7 8">
    <name type="scientific">Magnetospirillum sulfuroxidans</name>
    <dbReference type="NCBI Taxonomy" id="611300"/>
    <lineage>
        <taxon>Bacteria</taxon>
        <taxon>Pseudomonadati</taxon>
        <taxon>Pseudomonadota</taxon>
        <taxon>Alphaproteobacteria</taxon>
        <taxon>Rhodospirillales</taxon>
        <taxon>Rhodospirillaceae</taxon>
        <taxon>Magnetospirillum</taxon>
    </lineage>
</organism>
<evidence type="ECO:0000256" key="4">
    <source>
        <dbReference type="PROSITE-ProRule" id="PRU00335"/>
    </source>
</evidence>
<dbReference type="Pfam" id="PF00440">
    <property type="entry name" value="TetR_N"/>
    <property type="match status" value="1"/>
</dbReference>
<dbReference type="Pfam" id="PF16859">
    <property type="entry name" value="TetR_C_11"/>
    <property type="match status" value="1"/>
</dbReference>
<evidence type="ECO:0000256" key="5">
    <source>
        <dbReference type="SAM" id="SignalP"/>
    </source>
</evidence>
<dbReference type="PANTHER" id="PTHR30055">
    <property type="entry name" value="HTH-TYPE TRANSCRIPTIONAL REGULATOR RUTR"/>
    <property type="match status" value="1"/>
</dbReference>
<reference evidence="7 8" key="1">
    <citation type="submission" date="2021-04" db="EMBL/GenBank/DDBJ databases">
        <title>Magnetospirillum sulfuroxidans sp. nov., a facultative chemolithoautotrophic sulfur-oxidizing alphaproteobacterium isolated from freshwater sediment and proposals for Paramagetospirillum gen. nov., and Magnetospirillaceae fam. nov.</title>
        <authorList>
            <person name="Koziaeva V."/>
            <person name="Geelhoed J.S."/>
            <person name="Sorokin D.Y."/>
            <person name="Grouzdev D.S."/>
        </authorList>
    </citation>
    <scope>NUCLEOTIDE SEQUENCE [LARGE SCALE GENOMIC DNA]</scope>
    <source>
        <strain evidence="7 8">J10</strain>
    </source>
</reference>
<evidence type="ECO:0000256" key="3">
    <source>
        <dbReference type="ARBA" id="ARBA00023163"/>
    </source>
</evidence>
<dbReference type="RefSeq" id="WP_211548048.1">
    <property type="nucleotide sequence ID" value="NZ_JAGTUF010000006.1"/>
</dbReference>
<feature type="domain" description="HTH tetR-type" evidence="6">
    <location>
        <begin position="9"/>
        <end position="69"/>
    </location>
</feature>
<dbReference type="SUPFAM" id="SSF48498">
    <property type="entry name" value="Tetracyclin repressor-like, C-terminal domain"/>
    <property type="match status" value="1"/>
</dbReference>
<dbReference type="Gene3D" id="1.10.10.60">
    <property type="entry name" value="Homeodomain-like"/>
    <property type="match status" value="1"/>
</dbReference>
<dbReference type="Proteomes" id="UP000680714">
    <property type="component" value="Unassembled WGS sequence"/>
</dbReference>
<keyword evidence="3" id="KW-0804">Transcription</keyword>
<comment type="caution">
    <text evidence="7">The sequence shown here is derived from an EMBL/GenBank/DDBJ whole genome shotgun (WGS) entry which is preliminary data.</text>
</comment>
<dbReference type="Gene3D" id="1.10.357.10">
    <property type="entry name" value="Tetracycline Repressor, domain 2"/>
    <property type="match status" value="1"/>
</dbReference>